<keyword evidence="4" id="KW-0066">ATP synthesis</keyword>
<dbReference type="EMBL" id="DWWS01000026">
    <property type="protein sequence ID" value="HJC23538.1"/>
    <property type="molecule type" value="Genomic_DNA"/>
</dbReference>
<gene>
    <name evidence="4" type="primary">atpD</name>
    <name evidence="6" type="ORF">H9761_07535</name>
</gene>
<sequence length="234" mass="27198">MSTKHVNPTRMELTRLKKKLTTAMRGYKLLKDKRDELMRQFLELVRENRALREKVEAGIREANQNFVLARAGMSREALNVALMAPKQEVYLEAHTRNVMSVEIPVFQCTTRTPDPNDIYSYGYAFTSGDLDDAVKKLADLLPDLIRLAECEKSCQLMAAEIEKTRRRVNALEHVVIPQTQQNIRFITMKLDENERSSQTRLMKVKDMMLENTHHYREHAAERAQEREEQFSDAG</sequence>
<dbReference type="Proteomes" id="UP000823891">
    <property type="component" value="Unassembled WGS sequence"/>
</dbReference>
<comment type="caution">
    <text evidence="6">The sequence shown here is derived from an EMBL/GenBank/DDBJ whole genome shotgun (WGS) entry which is preliminary data.</text>
</comment>
<dbReference type="Pfam" id="PF01813">
    <property type="entry name" value="ATP-synt_D"/>
    <property type="match status" value="1"/>
</dbReference>
<dbReference type="GO" id="GO:0046933">
    <property type="term" value="F:proton-transporting ATP synthase activity, rotational mechanism"/>
    <property type="evidence" value="ECO:0007669"/>
    <property type="project" value="UniProtKB-UniRule"/>
</dbReference>
<feature type="coiled-coil region" evidence="5">
    <location>
        <begin position="27"/>
        <end position="54"/>
    </location>
</feature>
<reference evidence="6" key="2">
    <citation type="submission" date="2021-04" db="EMBL/GenBank/DDBJ databases">
        <authorList>
            <person name="Gilroy R."/>
        </authorList>
    </citation>
    <scope>NUCLEOTIDE SEQUENCE</scope>
    <source>
        <strain evidence="6">USAMLcec2-132</strain>
    </source>
</reference>
<proteinExistence type="inferred from homology"/>
<dbReference type="NCBIfam" id="NF001543">
    <property type="entry name" value="PRK00373.1-2"/>
    <property type="match status" value="1"/>
</dbReference>
<evidence type="ECO:0000256" key="2">
    <source>
        <dbReference type="ARBA" id="ARBA00022448"/>
    </source>
</evidence>
<comment type="similarity">
    <text evidence="1 4">Belongs to the V-ATPase D subunit family.</text>
</comment>
<dbReference type="Gene3D" id="1.10.287.3240">
    <property type="match status" value="1"/>
</dbReference>
<dbReference type="GO" id="GO:0046961">
    <property type="term" value="F:proton-transporting ATPase activity, rotational mechanism"/>
    <property type="evidence" value="ECO:0007669"/>
    <property type="project" value="InterPro"/>
</dbReference>
<dbReference type="FunFam" id="1.10.287.3240:FF:000007">
    <property type="entry name" value="V-type ATP synthase subunit D"/>
    <property type="match status" value="1"/>
</dbReference>
<dbReference type="AlphaFoldDB" id="A0A9D2NE93"/>
<evidence type="ECO:0000256" key="5">
    <source>
        <dbReference type="SAM" id="Coils"/>
    </source>
</evidence>
<keyword evidence="5" id="KW-0175">Coiled coil</keyword>
<comment type="function">
    <text evidence="4">Produces ATP from ADP in the presence of a proton gradient across the membrane.</text>
</comment>
<evidence type="ECO:0000256" key="3">
    <source>
        <dbReference type="ARBA" id="ARBA00023065"/>
    </source>
</evidence>
<dbReference type="HAMAP" id="MF_00271">
    <property type="entry name" value="ATP_synth_D_arch"/>
    <property type="match status" value="1"/>
</dbReference>
<evidence type="ECO:0000313" key="6">
    <source>
        <dbReference type="EMBL" id="HJC23538.1"/>
    </source>
</evidence>
<protein>
    <recommendedName>
        <fullName evidence="4">V-type ATP synthase subunit D</fullName>
    </recommendedName>
    <alternativeName>
        <fullName evidence="4">V-ATPase subunit D</fullName>
    </alternativeName>
</protein>
<evidence type="ECO:0000313" key="7">
    <source>
        <dbReference type="Proteomes" id="UP000823891"/>
    </source>
</evidence>
<evidence type="ECO:0000256" key="1">
    <source>
        <dbReference type="ARBA" id="ARBA00005850"/>
    </source>
</evidence>
<organism evidence="6 7">
    <name type="scientific">Candidatus Eisenbergiella merdavium</name>
    <dbReference type="NCBI Taxonomy" id="2838551"/>
    <lineage>
        <taxon>Bacteria</taxon>
        <taxon>Bacillati</taxon>
        <taxon>Bacillota</taxon>
        <taxon>Clostridia</taxon>
        <taxon>Lachnospirales</taxon>
        <taxon>Lachnospiraceae</taxon>
        <taxon>Eisenbergiella</taxon>
    </lineage>
</organism>
<dbReference type="PANTHER" id="PTHR11671">
    <property type="entry name" value="V-TYPE ATP SYNTHASE SUBUNIT D"/>
    <property type="match status" value="1"/>
</dbReference>
<dbReference type="GO" id="GO:0042777">
    <property type="term" value="P:proton motive force-driven plasma membrane ATP synthesis"/>
    <property type="evidence" value="ECO:0007669"/>
    <property type="project" value="UniProtKB-UniRule"/>
</dbReference>
<dbReference type="GO" id="GO:0005524">
    <property type="term" value="F:ATP binding"/>
    <property type="evidence" value="ECO:0007669"/>
    <property type="project" value="UniProtKB-UniRule"/>
</dbReference>
<accession>A0A9D2NE93</accession>
<reference evidence="6" key="1">
    <citation type="journal article" date="2021" name="PeerJ">
        <title>Extensive microbial diversity within the chicken gut microbiome revealed by metagenomics and culture.</title>
        <authorList>
            <person name="Gilroy R."/>
            <person name="Ravi A."/>
            <person name="Getino M."/>
            <person name="Pursley I."/>
            <person name="Horton D.L."/>
            <person name="Alikhan N.F."/>
            <person name="Baker D."/>
            <person name="Gharbi K."/>
            <person name="Hall N."/>
            <person name="Watson M."/>
            <person name="Adriaenssens E.M."/>
            <person name="Foster-Nyarko E."/>
            <person name="Jarju S."/>
            <person name="Secka A."/>
            <person name="Antonio M."/>
            <person name="Oren A."/>
            <person name="Chaudhuri R.R."/>
            <person name="La Ragione R."/>
            <person name="Hildebrand F."/>
            <person name="Pallen M.J."/>
        </authorList>
    </citation>
    <scope>NUCLEOTIDE SEQUENCE</scope>
    <source>
        <strain evidence="6">USAMLcec2-132</strain>
    </source>
</reference>
<dbReference type="InterPro" id="IPR002699">
    <property type="entry name" value="V_ATPase_D"/>
</dbReference>
<dbReference type="NCBIfam" id="TIGR00309">
    <property type="entry name" value="V_ATPase_subD"/>
    <property type="match status" value="1"/>
</dbReference>
<name>A0A9D2NE93_9FIRM</name>
<keyword evidence="4" id="KW-0375">Hydrogen ion transport</keyword>
<keyword evidence="3 4" id="KW-0406">Ion transport</keyword>
<evidence type="ECO:0000256" key="4">
    <source>
        <dbReference type="HAMAP-Rule" id="MF_00271"/>
    </source>
</evidence>
<keyword evidence="2 4" id="KW-0813">Transport</keyword>